<sequence length="105" mass="11717">MKKILTKELKPNLTSRELLQNLSAIIEQHVALVGTKCRQGTCNSFNIHEIRNIVLIGVDTDFPMEISTIPTTFKSPKNGDICAHGIRGFCRTSSNNKNTKFDLSL</sequence>
<gene>
    <name evidence="1" type="ORF">M5D96_011224</name>
</gene>
<proteinExistence type="predicted"/>
<dbReference type="EMBL" id="JAMKOV010000025">
    <property type="protein sequence ID" value="KAI8036008.1"/>
    <property type="molecule type" value="Genomic_DNA"/>
</dbReference>
<dbReference type="Proteomes" id="UP001059596">
    <property type="component" value="Unassembled WGS sequence"/>
</dbReference>
<dbReference type="AlphaFoldDB" id="A0A9P9YG82"/>
<accession>A0A9P9YG82</accession>
<evidence type="ECO:0000313" key="2">
    <source>
        <dbReference type="Proteomes" id="UP001059596"/>
    </source>
</evidence>
<organism evidence="1 2">
    <name type="scientific">Drosophila gunungcola</name>
    <name type="common">fruit fly</name>
    <dbReference type="NCBI Taxonomy" id="103775"/>
    <lineage>
        <taxon>Eukaryota</taxon>
        <taxon>Metazoa</taxon>
        <taxon>Ecdysozoa</taxon>
        <taxon>Arthropoda</taxon>
        <taxon>Hexapoda</taxon>
        <taxon>Insecta</taxon>
        <taxon>Pterygota</taxon>
        <taxon>Neoptera</taxon>
        <taxon>Endopterygota</taxon>
        <taxon>Diptera</taxon>
        <taxon>Brachycera</taxon>
        <taxon>Muscomorpha</taxon>
        <taxon>Ephydroidea</taxon>
        <taxon>Drosophilidae</taxon>
        <taxon>Drosophila</taxon>
        <taxon>Sophophora</taxon>
    </lineage>
</organism>
<protein>
    <submittedName>
        <fullName evidence="1">Uncharacterized protein</fullName>
    </submittedName>
</protein>
<keyword evidence="2" id="KW-1185">Reference proteome</keyword>
<comment type="caution">
    <text evidence="1">The sequence shown here is derived from an EMBL/GenBank/DDBJ whole genome shotgun (WGS) entry which is preliminary data.</text>
</comment>
<evidence type="ECO:0000313" key="1">
    <source>
        <dbReference type="EMBL" id="KAI8036008.1"/>
    </source>
</evidence>
<reference evidence="1" key="1">
    <citation type="journal article" date="2023" name="Genome Biol. Evol.">
        <title>Long-read-based Genome Assembly of Drosophila gunungcola Reveals Fewer Chemosensory Genes in Flower-breeding Species.</title>
        <authorList>
            <person name="Negi A."/>
            <person name="Liao B.Y."/>
            <person name="Yeh S.D."/>
        </authorList>
    </citation>
    <scope>NUCLEOTIDE SEQUENCE</scope>
    <source>
        <strain evidence="1">Sukarami</strain>
    </source>
</reference>
<name>A0A9P9YG82_9MUSC</name>